<accession>A0A9D2KK38</accession>
<protein>
    <submittedName>
        <fullName evidence="1">DUF3877 family protein</fullName>
    </submittedName>
</protein>
<evidence type="ECO:0000313" key="1">
    <source>
        <dbReference type="EMBL" id="HJA06033.1"/>
    </source>
</evidence>
<sequence>MNYEKLEKNIVDVIKEQQAKLGYMREKVRLYYPLSSLNHFFGTEEDAAGMMGILENFRVVVKDRLGDVKISGKDRRFCILIPEEGADYIHGLAGERDFITELIALVREHGCTIGQIRELFEAYSDKVHFEKIDNAEFDYMLRFEDDPQDKYVYCFKDEGCHMTYHRFLPEDYEEFGF</sequence>
<dbReference type="AlphaFoldDB" id="A0A9D2KK38"/>
<dbReference type="InterPro" id="IPR024539">
    <property type="entry name" value="DUF3877"/>
</dbReference>
<dbReference type="Proteomes" id="UP000824223">
    <property type="component" value="Unassembled WGS sequence"/>
</dbReference>
<gene>
    <name evidence="1" type="ORF">H9798_02625</name>
</gene>
<name>A0A9D2KK38_9FIRM</name>
<evidence type="ECO:0000313" key="2">
    <source>
        <dbReference type="Proteomes" id="UP000824223"/>
    </source>
</evidence>
<proteinExistence type="predicted"/>
<comment type="caution">
    <text evidence="1">The sequence shown here is derived from an EMBL/GenBank/DDBJ whole genome shotgun (WGS) entry which is preliminary data.</text>
</comment>
<organism evidence="1 2">
    <name type="scientific">Candidatus Mediterraneibacter pullicola</name>
    <dbReference type="NCBI Taxonomy" id="2838682"/>
    <lineage>
        <taxon>Bacteria</taxon>
        <taxon>Bacillati</taxon>
        <taxon>Bacillota</taxon>
        <taxon>Clostridia</taxon>
        <taxon>Lachnospirales</taxon>
        <taxon>Lachnospiraceae</taxon>
        <taxon>Mediterraneibacter</taxon>
    </lineage>
</organism>
<dbReference type="Pfam" id="PF12993">
    <property type="entry name" value="DUF3877"/>
    <property type="match status" value="1"/>
</dbReference>
<reference evidence="1" key="2">
    <citation type="submission" date="2021-04" db="EMBL/GenBank/DDBJ databases">
        <authorList>
            <person name="Gilroy R."/>
        </authorList>
    </citation>
    <scope>NUCLEOTIDE SEQUENCE</scope>
    <source>
        <strain evidence="1">ChiSjej2B20-11307</strain>
    </source>
</reference>
<dbReference type="EMBL" id="DXAK01000012">
    <property type="protein sequence ID" value="HJA06033.1"/>
    <property type="molecule type" value="Genomic_DNA"/>
</dbReference>
<reference evidence="1" key="1">
    <citation type="journal article" date="2021" name="PeerJ">
        <title>Extensive microbial diversity within the chicken gut microbiome revealed by metagenomics and culture.</title>
        <authorList>
            <person name="Gilroy R."/>
            <person name="Ravi A."/>
            <person name="Getino M."/>
            <person name="Pursley I."/>
            <person name="Horton D.L."/>
            <person name="Alikhan N.F."/>
            <person name="Baker D."/>
            <person name="Gharbi K."/>
            <person name="Hall N."/>
            <person name="Watson M."/>
            <person name="Adriaenssens E.M."/>
            <person name="Foster-Nyarko E."/>
            <person name="Jarju S."/>
            <person name="Secka A."/>
            <person name="Antonio M."/>
            <person name="Oren A."/>
            <person name="Chaudhuri R.R."/>
            <person name="La Ragione R."/>
            <person name="Hildebrand F."/>
            <person name="Pallen M.J."/>
        </authorList>
    </citation>
    <scope>NUCLEOTIDE SEQUENCE</scope>
    <source>
        <strain evidence="1">ChiSjej2B20-11307</strain>
    </source>
</reference>